<feature type="domain" description="Ribonucleotide reductase class II vitamin B12-dependent N-terminal" evidence="1">
    <location>
        <begin position="7"/>
        <end position="60"/>
    </location>
</feature>
<name>A0A1L6MX81_9BACT</name>
<dbReference type="Proteomes" id="UP000185544">
    <property type="component" value="Chromosome"/>
</dbReference>
<dbReference type="OrthoDB" id="9762933at2"/>
<reference evidence="2 3" key="1">
    <citation type="submission" date="2016-08" db="EMBL/GenBank/DDBJ databases">
        <title>Identification and validation of antigenic proteins from Pajaroellobacter abortibovis using de-novo genome sequence assembly and reverse vaccinology.</title>
        <authorList>
            <person name="Welly B.T."/>
            <person name="Miller M.R."/>
            <person name="Stott J.L."/>
            <person name="Blanchard M.T."/>
            <person name="Islas-Trejo A.D."/>
            <person name="O'Rourke S.M."/>
            <person name="Young A.E."/>
            <person name="Medrano J.F."/>
            <person name="Van Eenennaam A.L."/>
        </authorList>
    </citation>
    <scope>NUCLEOTIDE SEQUENCE [LARGE SCALE GENOMIC DNA]</scope>
    <source>
        <strain evidence="2 3">BTF92-0548A/99-0131</strain>
    </source>
</reference>
<dbReference type="STRING" id="1882918.BCY86_04715"/>
<evidence type="ECO:0000259" key="1">
    <source>
        <dbReference type="Pfam" id="PF08471"/>
    </source>
</evidence>
<gene>
    <name evidence="2" type="ORF">BCY86_04715</name>
</gene>
<dbReference type="EMBL" id="CP016908">
    <property type="protein sequence ID" value="APS00059.1"/>
    <property type="molecule type" value="Genomic_DNA"/>
</dbReference>
<dbReference type="InterPro" id="IPR013678">
    <property type="entry name" value="RNR_2_N"/>
</dbReference>
<organism evidence="2 3">
    <name type="scientific">Pajaroellobacter abortibovis</name>
    <dbReference type="NCBI Taxonomy" id="1882918"/>
    <lineage>
        <taxon>Bacteria</taxon>
        <taxon>Pseudomonadati</taxon>
        <taxon>Myxococcota</taxon>
        <taxon>Polyangia</taxon>
        <taxon>Polyangiales</taxon>
        <taxon>Polyangiaceae</taxon>
    </lineage>
</organism>
<sequence>MGSVPIWGRKRETCGETSIRQVVPHIARTIRGAGKKLGGYFATPPGCAFQAELSFLMVHQYGAFNSPVLIVAYGMSMGLRGGH</sequence>
<keyword evidence="3" id="KW-1185">Reference proteome</keyword>
<proteinExistence type="predicted"/>
<accession>A0A1L6MX81</accession>
<dbReference type="Pfam" id="PF08471">
    <property type="entry name" value="Ribonuc_red_2_N"/>
    <property type="match status" value="1"/>
</dbReference>
<dbReference type="AlphaFoldDB" id="A0A1L6MX81"/>
<protein>
    <recommendedName>
        <fullName evidence="1">Ribonucleotide reductase class II vitamin B12-dependent N-terminal domain-containing protein</fullName>
    </recommendedName>
</protein>
<evidence type="ECO:0000313" key="2">
    <source>
        <dbReference type="EMBL" id="APS00059.1"/>
    </source>
</evidence>
<dbReference type="RefSeq" id="WP_075276726.1">
    <property type="nucleotide sequence ID" value="NZ_CP016908.1"/>
</dbReference>
<dbReference type="KEGG" id="pabo:BCY86_04715"/>
<evidence type="ECO:0000313" key="3">
    <source>
        <dbReference type="Proteomes" id="UP000185544"/>
    </source>
</evidence>